<accession>A0A448WSA2</accession>
<evidence type="ECO:0000256" key="1">
    <source>
        <dbReference type="SAM" id="MobiDB-lite"/>
    </source>
</evidence>
<keyword evidence="3" id="KW-1185">Reference proteome</keyword>
<name>A0A448WSA2_9PLAT</name>
<comment type="caution">
    <text evidence="2">The sequence shown here is derived from an EMBL/GenBank/DDBJ whole genome shotgun (WGS) entry which is preliminary data.</text>
</comment>
<reference evidence="2" key="1">
    <citation type="submission" date="2018-11" db="EMBL/GenBank/DDBJ databases">
        <authorList>
            <consortium name="Pathogen Informatics"/>
        </authorList>
    </citation>
    <scope>NUCLEOTIDE SEQUENCE</scope>
</reference>
<evidence type="ECO:0000313" key="2">
    <source>
        <dbReference type="EMBL" id="VEL18928.1"/>
    </source>
</evidence>
<proteinExistence type="predicted"/>
<dbReference type="Proteomes" id="UP000784294">
    <property type="component" value="Unassembled WGS sequence"/>
</dbReference>
<feature type="region of interest" description="Disordered" evidence="1">
    <location>
        <begin position="24"/>
        <end position="68"/>
    </location>
</feature>
<sequence length="129" mass="14379">MLVVPADKLWTDVHRRSIPNKQIAENQASSSILRREAGRQLNKTHPPDGFKLKTPNNHMSCREKERRLSAGSVTDRSLMGRYSYDMYIISQDCVASTSPEAVSIGQLELVPSGPRARHLAVRSTVFSAC</sequence>
<protein>
    <submittedName>
        <fullName evidence="2">Uncharacterized protein</fullName>
    </submittedName>
</protein>
<evidence type="ECO:0000313" key="3">
    <source>
        <dbReference type="Proteomes" id="UP000784294"/>
    </source>
</evidence>
<dbReference type="AlphaFoldDB" id="A0A448WSA2"/>
<gene>
    <name evidence="2" type="ORF">PXEA_LOCUS12368</name>
</gene>
<organism evidence="2 3">
    <name type="scientific">Protopolystoma xenopodis</name>
    <dbReference type="NCBI Taxonomy" id="117903"/>
    <lineage>
        <taxon>Eukaryota</taxon>
        <taxon>Metazoa</taxon>
        <taxon>Spiralia</taxon>
        <taxon>Lophotrochozoa</taxon>
        <taxon>Platyhelminthes</taxon>
        <taxon>Monogenea</taxon>
        <taxon>Polyopisthocotylea</taxon>
        <taxon>Polystomatidea</taxon>
        <taxon>Polystomatidae</taxon>
        <taxon>Protopolystoma</taxon>
    </lineage>
</organism>
<dbReference type="EMBL" id="CAAALY010039348">
    <property type="protein sequence ID" value="VEL18928.1"/>
    <property type="molecule type" value="Genomic_DNA"/>
</dbReference>